<dbReference type="Gene3D" id="3.40.50.720">
    <property type="entry name" value="NAD(P)-binding Rossmann-like Domain"/>
    <property type="match status" value="1"/>
</dbReference>
<evidence type="ECO:0000313" key="3">
    <source>
        <dbReference type="Proteomes" id="UP001499990"/>
    </source>
</evidence>
<reference evidence="3" key="1">
    <citation type="journal article" date="2019" name="Int. J. Syst. Evol. Microbiol.">
        <title>The Global Catalogue of Microorganisms (GCM) 10K type strain sequencing project: providing services to taxonomists for standard genome sequencing and annotation.</title>
        <authorList>
            <consortium name="The Broad Institute Genomics Platform"/>
            <consortium name="The Broad Institute Genome Sequencing Center for Infectious Disease"/>
            <person name="Wu L."/>
            <person name="Ma J."/>
        </authorList>
    </citation>
    <scope>NUCLEOTIDE SEQUENCE [LARGE SCALE GENOMIC DNA]</scope>
    <source>
        <strain evidence="3">JCM 9651</strain>
    </source>
</reference>
<name>A0ABP6SII2_9ACTN</name>
<evidence type="ECO:0000256" key="1">
    <source>
        <dbReference type="SAM" id="MobiDB-lite"/>
    </source>
</evidence>
<organism evidence="2 3">
    <name type="scientific">Streptomyces sannanensis</name>
    <dbReference type="NCBI Taxonomy" id="285536"/>
    <lineage>
        <taxon>Bacteria</taxon>
        <taxon>Bacillati</taxon>
        <taxon>Actinomycetota</taxon>
        <taxon>Actinomycetes</taxon>
        <taxon>Kitasatosporales</taxon>
        <taxon>Streptomycetaceae</taxon>
        <taxon>Streptomyces</taxon>
    </lineage>
</organism>
<accession>A0ABP6SII2</accession>
<evidence type="ECO:0000313" key="2">
    <source>
        <dbReference type="EMBL" id="GAA3377219.1"/>
    </source>
</evidence>
<feature type="region of interest" description="Disordered" evidence="1">
    <location>
        <begin position="87"/>
        <end position="123"/>
    </location>
</feature>
<protein>
    <submittedName>
        <fullName evidence="2">Uncharacterized protein</fullName>
    </submittedName>
</protein>
<proteinExistence type="predicted"/>
<feature type="compositionally biased region" description="Polar residues" evidence="1">
    <location>
        <begin position="87"/>
        <end position="98"/>
    </location>
</feature>
<dbReference type="Proteomes" id="UP001499990">
    <property type="component" value="Unassembled WGS sequence"/>
</dbReference>
<keyword evidence="3" id="KW-1185">Reference proteome</keyword>
<sequence>MEGTQGQLLSPGPPNGHCLPIDPVYLSWWASQTRGRGSRLIDLAAHITSARPAYVVHRVAQCLAGSFAVRLIRCSFWPSSIVAGRTNTLGRRPTTTSKIKPWRQSAGRREQGRLPGQGCVTSH</sequence>
<dbReference type="EMBL" id="BAAAYL010000001">
    <property type="protein sequence ID" value="GAA3377219.1"/>
    <property type="molecule type" value="Genomic_DNA"/>
</dbReference>
<gene>
    <name evidence="2" type="ORF">GCM10020367_52050</name>
</gene>
<comment type="caution">
    <text evidence="2">The sequence shown here is derived from an EMBL/GenBank/DDBJ whole genome shotgun (WGS) entry which is preliminary data.</text>
</comment>